<dbReference type="Proteomes" id="UP000565745">
    <property type="component" value="Unassembled WGS sequence"/>
</dbReference>
<proteinExistence type="predicted"/>
<comment type="caution">
    <text evidence="1">The sequence shown here is derived from an EMBL/GenBank/DDBJ whole genome shotgun (WGS) entry which is preliminary data.</text>
</comment>
<gene>
    <name evidence="1" type="ORF">GGR93_001736</name>
</gene>
<sequence length="31" mass="3496">MGTDGVSRLENICSNLGHSITMRMITKRNLF</sequence>
<reference evidence="1 2" key="1">
    <citation type="submission" date="2020-08" db="EMBL/GenBank/DDBJ databases">
        <title>Genomic Encyclopedia of Type Strains, Phase IV (KMG-IV): sequencing the most valuable type-strain genomes for metagenomic binning, comparative biology and taxonomic classification.</title>
        <authorList>
            <person name="Goeker M."/>
        </authorList>
    </citation>
    <scope>NUCLEOTIDE SEQUENCE [LARGE SCALE GENOMIC DNA]</scope>
    <source>
        <strain evidence="1 2">DSM 101015</strain>
    </source>
</reference>
<keyword evidence="2" id="KW-1185">Reference proteome</keyword>
<protein>
    <submittedName>
        <fullName evidence="1">Uncharacterized protein</fullName>
    </submittedName>
</protein>
<evidence type="ECO:0000313" key="2">
    <source>
        <dbReference type="Proteomes" id="UP000565745"/>
    </source>
</evidence>
<organism evidence="1 2">
    <name type="scientific">Sulfitobacter noctilucicola</name>
    <dbReference type="NCBI Taxonomy" id="1342301"/>
    <lineage>
        <taxon>Bacteria</taxon>
        <taxon>Pseudomonadati</taxon>
        <taxon>Pseudomonadota</taxon>
        <taxon>Alphaproteobacteria</taxon>
        <taxon>Rhodobacterales</taxon>
        <taxon>Roseobacteraceae</taxon>
        <taxon>Sulfitobacter</taxon>
    </lineage>
</organism>
<name>A0A7W6Q3T7_9RHOB</name>
<dbReference type="AlphaFoldDB" id="A0A7W6Q3T7"/>
<accession>A0A7W6Q3T7</accession>
<dbReference type="EMBL" id="JACIFU010000002">
    <property type="protein sequence ID" value="MBB4173963.1"/>
    <property type="molecule type" value="Genomic_DNA"/>
</dbReference>
<evidence type="ECO:0000313" key="1">
    <source>
        <dbReference type="EMBL" id="MBB4173963.1"/>
    </source>
</evidence>